<proteinExistence type="predicted"/>
<protein>
    <submittedName>
        <fullName evidence="3">Actyltransferase-like protein</fullName>
    </submittedName>
</protein>
<dbReference type="RefSeq" id="XP_015654949.1">
    <property type="nucleotide sequence ID" value="XM_015806585.1"/>
</dbReference>
<dbReference type="SUPFAM" id="SSF55729">
    <property type="entry name" value="Acyl-CoA N-acyltransferases (Nat)"/>
    <property type="match status" value="1"/>
</dbReference>
<accession>A0A0M9FUS6</accession>
<reference evidence="3 4" key="1">
    <citation type="submission" date="2015-07" db="EMBL/GenBank/DDBJ databases">
        <title>High-quality genome of monoxenous trypanosomatid Leptomonas pyrrhocoris.</title>
        <authorList>
            <person name="Flegontov P."/>
            <person name="Butenko A."/>
            <person name="Firsov S."/>
            <person name="Vlcek C."/>
            <person name="Logacheva M.D."/>
            <person name="Field M."/>
            <person name="Filatov D."/>
            <person name="Flegontova O."/>
            <person name="Gerasimov E."/>
            <person name="Jackson A.P."/>
            <person name="Kelly S."/>
            <person name="Opperdoes F."/>
            <person name="O'Reilly A."/>
            <person name="Votypka J."/>
            <person name="Yurchenko V."/>
            <person name="Lukes J."/>
        </authorList>
    </citation>
    <scope>NUCLEOTIDE SEQUENCE [LARGE SCALE GENOMIC DNA]</scope>
    <source>
        <strain evidence="3">H10</strain>
    </source>
</reference>
<name>A0A0M9FUS6_LEPPY</name>
<dbReference type="OMA" id="KDGRACM"/>
<dbReference type="GO" id="GO:0006048">
    <property type="term" value="P:UDP-N-acetylglucosamine biosynthetic process"/>
    <property type="evidence" value="ECO:0007669"/>
    <property type="project" value="UniProtKB-UniPathway"/>
</dbReference>
<keyword evidence="4" id="KW-1185">Reference proteome</keyword>
<feature type="region of interest" description="Disordered" evidence="1">
    <location>
        <begin position="125"/>
        <end position="159"/>
    </location>
</feature>
<dbReference type="EMBL" id="LGTL01000020">
    <property type="protein sequence ID" value="KPA76510.1"/>
    <property type="molecule type" value="Genomic_DNA"/>
</dbReference>
<evidence type="ECO:0000313" key="4">
    <source>
        <dbReference type="Proteomes" id="UP000037923"/>
    </source>
</evidence>
<organism evidence="3 4">
    <name type="scientific">Leptomonas pyrrhocoris</name>
    <name type="common">Firebug parasite</name>
    <dbReference type="NCBI Taxonomy" id="157538"/>
    <lineage>
        <taxon>Eukaryota</taxon>
        <taxon>Discoba</taxon>
        <taxon>Euglenozoa</taxon>
        <taxon>Kinetoplastea</taxon>
        <taxon>Metakinetoplastina</taxon>
        <taxon>Trypanosomatida</taxon>
        <taxon>Trypanosomatidae</taxon>
        <taxon>Leishmaniinae</taxon>
        <taxon>Leptomonas</taxon>
    </lineage>
</organism>
<dbReference type="InterPro" id="IPR016181">
    <property type="entry name" value="Acyl_CoA_acyltransferase"/>
</dbReference>
<feature type="domain" description="N-acetyltransferase" evidence="2">
    <location>
        <begin position="168"/>
        <end position="246"/>
    </location>
</feature>
<evidence type="ECO:0000313" key="3">
    <source>
        <dbReference type="EMBL" id="KPA76510.1"/>
    </source>
</evidence>
<comment type="caution">
    <text evidence="3">The sequence shown here is derived from an EMBL/GenBank/DDBJ whole genome shotgun (WGS) entry which is preliminary data.</text>
</comment>
<dbReference type="Pfam" id="PF13508">
    <property type="entry name" value="Acetyltransf_7"/>
    <property type="match status" value="1"/>
</dbReference>
<gene>
    <name evidence="3" type="ORF">ABB37_07810</name>
</gene>
<dbReference type="UniPathway" id="UPA00113">
    <property type="reaction ID" value="UER00529"/>
</dbReference>
<evidence type="ECO:0000256" key="1">
    <source>
        <dbReference type="SAM" id="MobiDB-lite"/>
    </source>
</evidence>
<feature type="compositionally biased region" description="Low complexity" evidence="1">
    <location>
        <begin position="133"/>
        <end position="143"/>
    </location>
</feature>
<dbReference type="Gene3D" id="3.40.630.30">
    <property type="match status" value="1"/>
</dbReference>
<dbReference type="VEuPathDB" id="TriTrypDB:LpyrH10_20_1330"/>
<dbReference type="GO" id="GO:0016747">
    <property type="term" value="F:acyltransferase activity, transferring groups other than amino-acyl groups"/>
    <property type="evidence" value="ECO:0007669"/>
    <property type="project" value="InterPro"/>
</dbReference>
<dbReference type="InterPro" id="IPR000182">
    <property type="entry name" value="GNAT_dom"/>
</dbReference>
<dbReference type="Proteomes" id="UP000037923">
    <property type="component" value="Unassembled WGS sequence"/>
</dbReference>
<keyword evidence="3" id="KW-0808">Transferase</keyword>
<dbReference type="OrthoDB" id="329272at2759"/>
<dbReference type="AlphaFoldDB" id="A0A0M9FUS6"/>
<evidence type="ECO:0000259" key="2">
    <source>
        <dbReference type="Pfam" id="PF13508"/>
    </source>
</evidence>
<dbReference type="GeneID" id="26908095"/>
<sequence>MSTPAADDAASCAKATAALWSKLEEVLKLLAHQPDAKELFNRYTVIRYVVGEVKPVYSDALRIRLKVFCDEQGLATRTEADDFEAISVHVVTYFNYTLFATEMEELAVQARLRKSVGMEKTGLRFQRRQRNPAATGAGASGAAESKRPPTSPVAQPAKGRYRPPVLIPVGCMRLRRAAKAPRAGKLLEVVARMERLCVVKSVRNFDIGRVLMTAAENIARDVCHVRWALLYAPLAARDFYLKVGYVAKDGWVFFKAEEAHIVMIKCLADASL</sequence>